<protein>
    <submittedName>
        <fullName evidence="1">Uncharacterized protein</fullName>
    </submittedName>
</protein>
<dbReference type="AlphaFoldDB" id="A0AAJ4SJM7"/>
<organism evidence="1 2">
    <name type="scientific">Mammaliicoccus sciuri</name>
    <name type="common">Staphylococcus sciuri</name>
    <dbReference type="NCBI Taxonomy" id="1296"/>
    <lineage>
        <taxon>Bacteria</taxon>
        <taxon>Bacillati</taxon>
        <taxon>Bacillota</taxon>
        <taxon>Bacilli</taxon>
        <taxon>Bacillales</taxon>
        <taxon>Staphylococcaceae</taxon>
        <taxon>Mammaliicoccus</taxon>
    </lineage>
</organism>
<dbReference type="EMBL" id="RXWV01000018">
    <property type="protein sequence ID" value="RTX74569.1"/>
    <property type="molecule type" value="Genomic_DNA"/>
</dbReference>
<comment type="caution">
    <text evidence="1">The sequence shown here is derived from an EMBL/GenBank/DDBJ whole genome shotgun (WGS) entry which is preliminary data.</text>
</comment>
<name>A0AAJ4SJM7_MAMSC</name>
<evidence type="ECO:0000313" key="2">
    <source>
        <dbReference type="Proteomes" id="UP000274792"/>
    </source>
</evidence>
<gene>
    <name evidence="1" type="ORF">CD117_02380</name>
</gene>
<proteinExistence type="predicted"/>
<dbReference type="Proteomes" id="UP000274792">
    <property type="component" value="Unassembled WGS sequence"/>
</dbReference>
<reference evidence="1 2" key="1">
    <citation type="submission" date="2018-10" db="EMBL/GenBank/DDBJ databases">
        <title>A collection Staphylococci species genome sequencing.</title>
        <authorList>
            <person name="Cole K."/>
        </authorList>
    </citation>
    <scope>NUCLEOTIDE SEQUENCE [LARGE SCALE GENOMIC DNA]</scope>
    <source>
        <strain evidence="2">NCTC 12218</strain>
    </source>
</reference>
<sequence>MVYMLYGKDFVNTHSKEFSKILETEIKNLLKPDEILLSLTFSSNKHSYYVTLLNTESHQWITFRISDHKRKGTLKSLYSVYYDRYRDVESMMNSIKQYLKSAAWTYFSYHHYFVLKSVRSIPHHRSKILVKIPKGDYKHFKHKVTFEQEINEGKIFIEVKDIDKYTQKILRSLYVQNLLASELYEHTRKSVVYVRNSGIKLLERFDSLYYQKYEDDFSETLYENFKVPEKLNIQSDKDNEILLQMENIKAFSQYYVYGLLDNEQNALLYIGYHQGNLTAQDIDKIPIINSHKQSKAYIENSSYITPVVFMTDITEREAQITVKTMLNQYTVFSPVNYGGVVSYNQMYNYTNGFQVDNDEINAKIYGDFNTIQHHTDIQYIDINELGHYNILIVKLRIDSKENNIPASLTYSTTSKTIKKEIVTRLEISEKVAKKVNYIIGIHPLDGRVVAVYKVNKNKKRYMKFKNDSGKYKYMFNFFAITEKVSTINNIKLVKTTNTVLTNYQFVDQNGKMKRSKRKVVFVKGK</sequence>
<evidence type="ECO:0000313" key="1">
    <source>
        <dbReference type="EMBL" id="RTX74569.1"/>
    </source>
</evidence>
<accession>A0AAJ4SJM7</accession>